<organism evidence="7 8">
    <name type="scientific">Megalurothrips usitatus</name>
    <name type="common">bean blossom thrips</name>
    <dbReference type="NCBI Taxonomy" id="439358"/>
    <lineage>
        <taxon>Eukaryota</taxon>
        <taxon>Metazoa</taxon>
        <taxon>Ecdysozoa</taxon>
        <taxon>Arthropoda</taxon>
        <taxon>Hexapoda</taxon>
        <taxon>Insecta</taxon>
        <taxon>Pterygota</taxon>
        <taxon>Neoptera</taxon>
        <taxon>Paraneoptera</taxon>
        <taxon>Thysanoptera</taxon>
        <taxon>Terebrantia</taxon>
        <taxon>Thripoidea</taxon>
        <taxon>Thripidae</taxon>
        <taxon>Megalurothrips</taxon>
    </lineage>
</organism>
<dbReference type="InterPro" id="IPR036505">
    <property type="entry name" value="Amidase/PGRP_sf"/>
</dbReference>
<evidence type="ECO:0000256" key="1">
    <source>
        <dbReference type="ARBA" id="ARBA00007553"/>
    </source>
</evidence>
<gene>
    <name evidence="7" type="ORF">ONE63_000921</name>
</gene>
<keyword evidence="2" id="KW-0399">Innate immunity</keyword>
<keyword evidence="8" id="KW-1185">Reference proteome</keyword>
<dbReference type="CDD" id="cd06583">
    <property type="entry name" value="PGRP"/>
    <property type="match status" value="1"/>
</dbReference>
<dbReference type="InterPro" id="IPR015510">
    <property type="entry name" value="PGRP"/>
</dbReference>
<dbReference type="InterPro" id="IPR002502">
    <property type="entry name" value="Amidase_domain"/>
</dbReference>
<dbReference type="SUPFAM" id="SSF55846">
    <property type="entry name" value="N-acetylmuramoyl-L-alanine amidase-like"/>
    <property type="match status" value="1"/>
</dbReference>
<evidence type="ECO:0000256" key="4">
    <source>
        <dbReference type="SAM" id="SignalP"/>
    </source>
</evidence>
<dbReference type="FunFam" id="3.40.80.10:FF:000001">
    <property type="entry name" value="Peptidoglycan recognition protein 1"/>
    <property type="match status" value="1"/>
</dbReference>
<comment type="caution">
    <text evidence="7">The sequence shown here is derived from an EMBL/GenBank/DDBJ whole genome shotgun (WGS) entry which is preliminary data.</text>
</comment>
<comment type="similarity">
    <text evidence="1">Belongs to the N-acetylmuramoyl-L-alanine amidase 2 family.</text>
</comment>
<evidence type="ECO:0000313" key="8">
    <source>
        <dbReference type="Proteomes" id="UP001075354"/>
    </source>
</evidence>
<dbReference type="GO" id="GO:0008270">
    <property type="term" value="F:zinc ion binding"/>
    <property type="evidence" value="ECO:0007669"/>
    <property type="project" value="InterPro"/>
</dbReference>
<feature type="domain" description="Peptidoglycan recognition protein family" evidence="6">
    <location>
        <begin position="44"/>
        <end position="185"/>
    </location>
</feature>
<dbReference type="Gene3D" id="3.40.80.10">
    <property type="entry name" value="Peptidoglycan recognition protein-like"/>
    <property type="match status" value="1"/>
</dbReference>
<dbReference type="Proteomes" id="UP001075354">
    <property type="component" value="Chromosome 1"/>
</dbReference>
<dbReference type="GO" id="GO:0045087">
    <property type="term" value="P:innate immune response"/>
    <property type="evidence" value="ECO:0007669"/>
    <property type="project" value="UniProtKB-KW"/>
</dbReference>
<evidence type="ECO:0000259" key="5">
    <source>
        <dbReference type="SMART" id="SM00644"/>
    </source>
</evidence>
<proteinExistence type="inferred from homology"/>
<evidence type="ECO:0000256" key="3">
    <source>
        <dbReference type="ARBA" id="ARBA00022859"/>
    </source>
</evidence>
<sequence length="224" mass="23679">MRVGGSAAGAAAASADILGPLRLLLVLAAAAAASLTPQAGAACPSIVGRQRWGAAESQAVRYIAFPVPEVVVGHTAGAACSSLTTCSREVHTIQQQHRSQDFGDIGYSFLIGGDGLVYEGRGWHKQGAHTYGYNKRAIGVAFLGDYSDTPASAGQMAALRDLIRCGVELGELGEDVRLYGQRQVQSTESPGLALYQQLQDLPEWVERVPADPAVDRVMWRSKAN</sequence>
<dbReference type="SMART" id="SM00644">
    <property type="entry name" value="Ami_2"/>
    <property type="match status" value="1"/>
</dbReference>
<protein>
    <recommendedName>
        <fullName evidence="9">Peptidoglycan-recognition protein</fullName>
    </recommendedName>
</protein>
<evidence type="ECO:0008006" key="9">
    <source>
        <dbReference type="Google" id="ProtNLM"/>
    </source>
</evidence>
<dbReference type="AlphaFoldDB" id="A0AAV7Y3W0"/>
<dbReference type="SMART" id="SM00701">
    <property type="entry name" value="PGRP"/>
    <property type="match status" value="1"/>
</dbReference>
<feature type="signal peptide" evidence="4">
    <location>
        <begin position="1"/>
        <end position="41"/>
    </location>
</feature>
<keyword evidence="4" id="KW-0732">Signal</keyword>
<feature type="chain" id="PRO_5043328206" description="Peptidoglycan-recognition protein" evidence="4">
    <location>
        <begin position="42"/>
        <end position="224"/>
    </location>
</feature>
<evidence type="ECO:0000313" key="7">
    <source>
        <dbReference type="EMBL" id="KAJ1532314.1"/>
    </source>
</evidence>
<evidence type="ECO:0000256" key="2">
    <source>
        <dbReference type="ARBA" id="ARBA00022588"/>
    </source>
</evidence>
<dbReference type="Pfam" id="PF01510">
    <property type="entry name" value="Amidase_2"/>
    <property type="match status" value="1"/>
</dbReference>
<dbReference type="PANTHER" id="PTHR11022">
    <property type="entry name" value="PEPTIDOGLYCAN RECOGNITION PROTEIN"/>
    <property type="match status" value="1"/>
</dbReference>
<evidence type="ECO:0000259" key="6">
    <source>
        <dbReference type="SMART" id="SM00701"/>
    </source>
</evidence>
<dbReference type="GO" id="GO:0008745">
    <property type="term" value="F:N-acetylmuramoyl-L-alanine amidase activity"/>
    <property type="evidence" value="ECO:0007669"/>
    <property type="project" value="InterPro"/>
</dbReference>
<dbReference type="PANTHER" id="PTHR11022:SF74">
    <property type="entry name" value="PEPTIDOGLYCAN-RECOGNITION PROTEIN SA"/>
    <property type="match status" value="1"/>
</dbReference>
<name>A0AAV7Y3W0_9NEOP</name>
<keyword evidence="3" id="KW-0391">Immunity</keyword>
<dbReference type="GO" id="GO:0009253">
    <property type="term" value="P:peptidoglycan catabolic process"/>
    <property type="evidence" value="ECO:0007669"/>
    <property type="project" value="InterPro"/>
</dbReference>
<accession>A0AAV7Y3W0</accession>
<dbReference type="EMBL" id="JAPTSV010000001">
    <property type="protein sequence ID" value="KAJ1532314.1"/>
    <property type="molecule type" value="Genomic_DNA"/>
</dbReference>
<reference evidence="7" key="1">
    <citation type="submission" date="2022-12" db="EMBL/GenBank/DDBJ databases">
        <title>Chromosome-level genome assembly of the bean flower thrips Megalurothrips usitatus.</title>
        <authorList>
            <person name="Ma L."/>
            <person name="Liu Q."/>
            <person name="Li H."/>
            <person name="Cai W."/>
        </authorList>
    </citation>
    <scope>NUCLEOTIDE SEQUENCE</scope>
    <source>
        <strain evidence="7">Cailab_2022a</strain>
    </source>
</reference>
<dbReference type="InterPro" id="IPR006619">
    <property type="entry name" value="PGRP_domain_met/bac"/>
</dbReference>
<feature type="domain" description="N-acetylmuramoyl-L-alanine amidase" evidence="5">
    <location>
        <begin position="55"/>
        <end position="191"/>
    </location>
</feature>